<evidence type="ECO:0000256" key="5">
    <source>
        <dbReference type="ARBA" id="ARBA00023157"/>
    </source>
</evidence>
<evidence type="ECO:0000313" key="9">
    <source>
        <dbReference type="Proteomes" id="UP001153636"/>
    </source>
</evidence>
<dbReference type="PANTHER" id="PTHR24276:SF98">
    <property type="entry name" value="FI18310P1-RELATED"/>
    <property type="match status" value="1"/>
</dbReference>
<keyword evidence="2" id="KW-0645">Protease</keyword>
<dbReference type="CDD" id="cd00190">
    <property type="entry name" value="Tryp_SPc"/>
    <property type="match status" value="1"/>
</dbReference>
<accession>A0A9P0CX78</accession>
<feature type="chain" id="PRO_5040179055" description="Peptidase S1 domain-containing protein" evidence="6">
    <location>
        <begin position="19"/>
        <end position="263"/>
    </location>
</feature>
<dbReference type="PANTHER" id="PTHR24276">
    <property type="entry name" value="POLYSERASE-RELATED"/>
    <property type="match status" value="1"/>
</dbReference>
<keyword evidence="9" id="KW-1185">Reference proteome</keyword>
<name>A0A9P0CX78_9CUCU</name>
<evidence type="ECO:0000256" key="1">
    <source>
        <dbReference type="ARBA" id="ARBA00007664"/>
    </source>
</evidence>
<dbReference type="InterPro" id="IPR043504">
    <property type="entry name" value="Peptidase_S1_PA_chymotrypsin"/>
</dbReference>
<evidence type="ECO:0000256" key="3">
    <source>
        <dbReference type="ARBA" id="ARBA00022801"/>
    </source>
</evidence>
<dbReference type="PROSITE" id="PS50240">
    <property type="entry name" value="TRYPSIN_DOM"/>
    <property type="match status" value="1"/>
</dbReference>
<dbReference type="GO" id="GO:0004252">
    <property type="term" value="F:serine-type endopeptidase activity"/>
    <property type="evidence" value="ECO:0007669"/>
    <property type="project" value="InterPro"/>
</dbReference>
<dbReference type="InterPro" id="IPR001314">
    <property type="entry name" value="Peptidase_S1A"/>
</dbReference>
<protein>
    <recommendedName>
        <fullName evidence="7">Peptidase S1 domain-containing protein</fullName>
    </recommendedName>
</protein>
<dbReference type="InterPro" id="IPR001254">
    <property type="entry name" value="Trypsin_dom"/>
</dbReference>
<keyword evidence="4" id="KW-0720">Serine protease</keyword>
<dbReference type="FunFam" id="2.40.10.10:FF:000068">
    <property type="entry name" value="transmembrane protease serine 2"/>
    <property type="match status" value="1"/>
</dbReference>
<evidence type="ECO:0000313" key="8">
    <source>
        <dbReference type="EMBL" id="CAH1107863.1"/>
    </source>
</evidence>
<gene>
    <name evidence="8" type="ORF">PSYICH_LOCUS9202</name>
</gene>
<proteinExistence type="inferred from homology"/>
<keyword evidence="5" id="KW-1015">Disulfide bond</keyword>
<sequence>MFSAKVVIFLAAVAVCYGVLNAKPSHKRLQIDGGTFAKIEDYPFLVSVQFCYLDFCDHICGGVIVNEKWVLTSSNCVSDPKKIIAIGTSNVDVLDIADLDIVDVEAAYRHPNYPVRGIGRNDIALLKLAQPLTFNNKVQPAKLPTQGQEFNGTAVATGYGLGFELNAALDLTLVSFDDCNRVIEKLIPYEDNPLDKDSNLCTLNEVSNNCAGDIGGPLSQDGTVIGLITWYFDKPCNTKGAPNVFTKLSNFADWIHQTITENS</sequence>
<dbReference type="GO" id="GO:0006508">
    <property type="term" value="P:proteolysis"/>
    <property type="evidence" value="ECO:0007669"/>
    <property type="project" value="UniProtKB-KW"/>
</dbReference>
<evidence type="ECO:0000256" key="2">
    <source>
        <dbReference type="ARBA" id="ARBA00022670"/>
    </source>
</evidence>
<evidence type="ECO:0000256" key="6">
    <source>
        <dbReference type="SAM" id="SignalP"/>
    </source>
</evidence>
<keyword evidence="3" id="KW-0378">Hydrolase</keyword>
<dbReference type="Proteomes" id="UP001153636">
    <property type="component" value="Chromosome 3"/>
</dbReference>
<comment type="similarity">
    <text evidence="1">Belongs to the peptidase S1 family.</text>
</comment>
<reference evidence="8" key="1">
    <citation type="submission" date="2022-01" db="EMBL/GenBank/DDBJ databases">
        <authorList>
            <person name="King R."/>
        </authorList>
    </citation>
    <scope>NUCLEOTIDE SEQUENCE</scope>
</reference>
<keyword evidence="6" id="KW-0732">Signal</keyword>
<dbReference type="Gene3D" id="2.40.10.10">
    <property type="entry name" value="Trypsin-like serine proteases"/>
    <property type="match status" value="3"/>
</dbReference>
<dbReference type="InterPro" id="IPR050430">
    <property type="entry name" value="Peptidase_S1"/>
</dbReference>
<dbReference type="EMBL" id="OV651815">
    <property type="protein sequence ID" value="CAH1107863.1"/>
    <property type="molecule type" value="Genomic_DNA"/>
</dbReference>
<evidence type="ECO:0000256" key="4">
    <source>
        <dbReference type="ARBA" id="ARBA00022825"/>
    </source>
</evidence>
<dbReference type="InterPro" id="IPR009003">
    <property type="entry name" value="Peptidase_S1_PA"/>
</dbReference>
<dbReference type="SUPFAM" id="SSF50494">
    <property type="entry name" value="Trypsin-like serine proteases"/>
    <property type="match status" value="1"/>
</dbReference>
<dbReference type="SMART" id="SM00020">
    <property type="entry name" value="Tryp_SPc"/>
    <property type="match status" value="1"/>
</dbReference>
<dbReference type="Pfam" id="PF00089">
    <property type="entry name" value="Trypsin"/>
    <property type="match status" value="1"/>
</dbReference>
<feature type="domain" description="Peptidase S1" evidence="7">
    <location>
        <begin position="31"/>
        <end position="260"/>
    </location>
</feature>
<dbReference type="PRINTS" id="PR00722">
    <property type="entry name" value="CHYMOTRYPSIN"/>
</dbReference>
<organism evidence="8 9">
    <name type="scientific">Psylliodes chrysocephalus</name>
    <dbReference type="NCBI Taxonomy" id="3402493"/>
    <lineage>
        <taxon>Eukaryota</taxon>
        <taxon>Metazoa</taxon>
        <taxon>Ecdysozoa</taxon>
        <taxon>Arthropoda</taxon>
        <taxon>Hexapoda</taxon>
        <taxon>Insecta</taxon>
        <taxon>Pterygota</taxon>
        <taxon>Neoptera</taxon>
        <taxon>Endopterygota</taxon>
        <taxon>Coleoptera</taxon>
        <taxon>Polyphaga</taxon>
        <taxon>Cucujiformia</taxon>
        <taxon>Chrysomeloidea</taxon>
        <taxon>Chrysomelidae</taxon>
        <taxon>Galerucinae</taxon>
        <taxon>Alticini</taxon>
        <taxon>Psylliodes</taxon>
    </lineage>
</organism>
<evidence type="ECO:0000259" key="7">
    <source>
        <dbReference type="PROSITE" id="PS50240"/>
    </source>
</evidence>
<dbReference type="AlphaFoldDB" id="A0A9P0CX78"/>
<dbReference type="OrthoDB" id="10061449at2759"/>
<feature type="signal peptide" evidence="6">
    <location>
        <begin position="1"/>
        <end position="18"/>
    </location>
</feature>